<keyword evidence="3" id="KW-1185">Reference proteome</keyword>
<evidence type="ECO:0000256" key="1">
    <source>
        <dbReference type="SAM" id="MobiDB-lite"/>
    </source>
</evidence>
<dbReference type="Proteomes" id="UP001465976">
    <property type="component" value="Unassembled WGS sequence"/>
</dbReference>
<gene>
    <name evidence="2" type="ORF">V5O48_007189</name>
</gene>
<evidence type="ECO:0000313" key="2">
    <source>
        <dbReference type="EMBL" id="KAL0574762.1"/>
    </source>
</evidence>
<organism evidence="2 3">
    <name type="scientific">Marasmius crinis-equi</name>
    <dbReference type="NCBI Taxonomy" id="585013"/>
    <lineage>
        <taxon>Eukaryota</taxon>
        <taxon>Fungi</taxon>
        <taxon>Dikarya</taxon>
        <taxon>Basidiomycota</taxon>
        <taxon>Agaricomycotina</taxon>
        <taxon>Agaricomycetes</taxon>
        <taxon>Agaricomycetidae</taxon>
        <taxon>Agaricales</taxon>
        <taxon>Marasmiineae</taxon>
        <taxon>Marasmiaceae</taxon>
        <taxon>Marasmius</taxon>
    </lineage>
</organism>
<feature type="region of interest" description="Disordered" evidence="1">
    <location>
        <begin position="62"/>
        <end position="83"/>
    </location>
</feature>
<protein>
    <recommendedName>
        <fullName evidence="4">AGC-kinase C-terminal domain-containing protein</fullName>
    </recommendedName>
</protein>
<proteinExistence type="predicted"/>
<accession>A0ABR3FHJ3</accession>
<evidence type="ECO:0008006" key="4">
    <source>
        <dbReference type="Google" id="ProtNLM"/>
    </source>
</evidence>
<reference evidence="2 3" key="1">
    <citation type="submission" date="2024-02" db="EMBL/GenBank/DDBJ databases">
        <title>A draft genome for the cacao thread blight pathogen Marasmius crinis-equi.</title>
        <authorList>
            <person name="Cohen S.P."/>
            <person name="Baruah I.K."/>
            <person name="Amoako-Attah I."/>
            <person name="Bukari Y."/>
            <person name="Meinhardt L.W."/>
            <person name="Bailey B.A."/>
        </authorList>
    </citation>
    <scope>NUCLEOTIDE SEQUENCE [LARGE SCALE GENOMIC DNA]</scope>
    <source>
        <strain evidence="2 3">GH-76</strain>
    </source>
</reference>
<comment type="caution">
    <text evidence="2">The sequence shown here is derived from an EMBL/GenBank/DDBJ whole genome shotgun (WGS) entry which is preliminary data.</text>
</comment>
<evidence type="ECO:0000313" key="3">
    <source>
        <dbReference type="Proteomes" id="UP001465976"/>
    </source>
</evidence>
<sequence>MAPVAVEDKVAPTAVDKLKDELNVFNPFYSPSIGDDGDASYEFAEFKPFFPDVKWAPLEEQQVTDRGLSADPQKKNLLSAASK</sequence>
<name>A0ABR3FHJ3_9AGAR</name>
<dbReference type="EMBL" id="JBAHYK010000367">
    <property type="protein sequence ID" value="KAL0574762.1"/>
    <property type="molecule type" value="Genomic_DNA"/>
</dbReference>
<feature type="non-terminal residue" evidence="2">
    <location>
        <position position="83"/>
    </location>
</feature>